<dbReference type="Gene3D" id="1.10.246.130">
    <property type="match status" value="1"/>
</dbReference>
<sequence>MSILERGGNAFDAAAAGGFVLQIVEPHLNGPGGEVPILIYSQNERKIRVICGQGTSPAAATQQHFDALGLDIMPGTGLLPACVPGAFDAWMLMLRDYGTMSVRDVLAPAISYAENGFPLVSKIVDAMDSVAEMFATHWATSAAIYPGPGNMPRAGDLFRNPDIAATYSRIVGEAESVRGDRAAQIDSARRAWYQGFVAEAIDGYYQSASVMDSSGHHNSGLLSGQDLASWTATYEDPATLDYHGHTIAKCGAWSQGPVLLQQLSILSKTSIADMAHGSAEFVHTVVESAKLAFADREAWYGDSAAQPLDLQAALSDDYAIQRRGMIGNTASLELRPGRIANAEPRLPRTRLVQDSASTLKVAGVGEPTVAGDGSPTTDSHGTLRGDTCHIDVIDRWGNMVSATPSGGWFQASPVVPGLGFNITTRGQMFWLEPGLPSSIAPNRRPRTTLTPSMALRDGQPYLAWGTPGGDQQDQWSLLFLLHHLHHGMNLQEAIDAPAFHSEHWSSSFWPREAAPNKLVMEGRFSPDTLNALRNMGHDVHVGGPWSEGRLSACTQELHGSTRFLKAGANARGMQGYAAGR</sequence>
<accession>A0A5B0DX52</accession>
<proteinExistence type="predicted"/>
<keyword evidence="1" id="KW-0808">Transferase</keyword>
<dbReference type="SUPFAM" id="SSF56235">
    <property type="entry name" value="N-terminal nucleophile aminohydrolases (Ntn hydrolases)"/>
    <property type="match status" value="1"/>
</dbReference>
<dbReference type="PANTHER" id="PTHR43881">
    <property type="entry name" value="GAMMA-GLUTAMYLTRANSPEPTIDASE (AFU_ORTHOLOGUE AFUA_4G13580)"/>
    <property type="match status" value="1"/>
</dbReference>
<dbReference type="GO" id="GO:0016740">
    <property type="term" value="F:transferase activity"/>
    <property type="evidence" value="ECO:0007669"/>
    <property type="project" value="UniProtKB-KW"/>
</dbReference>
<dbReference type="PANTHER" id="PTHR43881:SF1">
    <property type="entry name" value="GAMMA-GLUTAMYLTRANSPEPTIDASE (AFU_ORTHOLOGUE AFUA_4G13580)"/>
    <property type="match status" value="1"/>
</dbReference>
<comment type="caution">
    <text evidence="1">The sequence shown here is derived from an EMBL/GenBank/DDBJ whole genome shotgun (WGS) entry which is preliminary data.</text>
</comment>
<dbReference type="InterPro" id="IPR043138">
    <property type="entry name" value="GGT_lsub"/>
</dbReference>
<name>A0A5B0DX52_9HYPH</name>
<dbReference type="InterPro" id="IPR043137">
    <property type="entry name" value="GGT_ssub_C"/>
</dbReference>
<organism evidence="1 2">
    <name type="scientific">Aureimonas fodinaquatilis</name>
    <dbReference type="NCBI Taxonomy" id="2565783"/>
    <lineage>
        <taxon>Bacteria</taxon>
        <taxon>Pseudomonadati</taxon>
        <taxon>Pseudomonadota</taxon>
        <taxon>Alphaproteobacteria</taxon>
        <taxon>Hyphomicrobiales</taxon>
        <taxon>Aurantimonadaceae</taxon>
        <taxon>Aureimonas</taxon>
    </lineage>
</organism>
<keyword evidence="2" id="KW-1185">Reference proteome</keyword>
<dbReference type="EMBL" id="VTWH01000003">
    <property type="protein sequence ID" value="KAA0969799.1"/>
    <property type="molecule type" value="Genomic_DNA"/>
</dbReference>
<dbReference type="OrthoDB" id="9781342at2"/>
<dbReference type="PRINTS" id="PR01210">
    <property type="entry name" value="GGTRANSPTASE"/>
</dbReference>
<evidence type="ECO:0000313" key="2">
    <source>
        <dbReference type="Proteomes" id="UP000324738"/>
    </source>
</evidence>
<dbReference type="InterPro" id="IPR052896">
    <property type="entry name" value="GGT-like_enzyme"/>
</dbReference>
<dbReference type="Gene3D" id="3.60.20.40">
    <property type="match status" value="1"/>
</dbReference>
<evidence type="ECO:0000313" key="1">
    <source>
        <dbReference type="EMBL" id="KAA0969799.1"/>
    </source>
</evidence>
<reference evidence="1 2" key="1">
    <citation type="submission" date="2019-08" db="EMBL/GenBank/DDBJ databases">
        <title>Aureimonas fodiniaquatilis sp. nov., isolated from a coal mine wastewater.</title>
        <authorList>
            <person name="Kim W."/>
        </authorList>
    </citation>
    <scope>NUCLEOTIDE SEQUENCE [LARGE SCALE GENOMIC DNA]</scope>
    <source>
        <strain evidence="1 2">CAU 1482</strain>
    </source>
</reference>
<dbReference type="Proteomes" id="UP000324738">
    <property type="component" value="Unassembled WGS sequence"/>
</dbReference>
<dbReference type="InterPro" id="IPR029055">
    <property type="entry name" value="Ntn_hydrolases_N"/>
</dbReference>
<dbReference type="Pfam" id="PF01019">
    <property type="entry name" value="G_glu_transpept"/>
    <property type="match status" value="1"/>
</dbReference>
<dbReference type="AlphaFoldDB" id="A0A5B0DX52"/>
<protein>
    <submittedName>
        <fullName evidence="1">Gamma-glutamyltransferase family protein</fullName>
    </submittedName>
</protein>
<gene>
    <name evidence="1" type="ORF">FPY71_12280</name>
</gene>